<dbReference type="PANTHER" id="PTHR10670">
    <property type="entry name" value="DNA POLYMERASE EPSILON CATALYTIC SUBUNIT A"/>
    <property type="match status" value="1"/>
</dbReference>
<dbReference type="PANTHER" id="PTHR10670:SF0">
    <property type="entry name" value="DNA POLYMERASE EPSILON CATALYTIC SUBUNIT A"/>
    <property type="match status" value="1"/>
</dbReference>
<proteinExistence type="inferred from homology"/>
<organism evidence="3 4">
    <name type="scientific">Strongylus vulgaris</name>
    <name type="common">Blood worm</name>
    <dbReference type="NCBI Taxonomy" id="40348"/>
    <lineage>
        <taxon>Eukaryota</taxon>
        <taxon>Metazoa</taxon>
        <taxon>Ecdysozoa</taxon>
        <taxon>Nematoda</taxon>
        <taxon>Chromadorea</taxon>
        <taxon>Rhabditida</taxon>
        <taxon>Rhabditina</taxon>
        <taxon>Rhabditomorpha</taxon>
        <taxon>Strongyloidea</taxon>
        <taxon>Strongylidae</taxon>
        <taxon>Strongylus</taxon>
    </lineage>
</organism>
<dbReference type="GO" id="GO:0008270">
    <property type="term" value="F:zinc ion binding"/>
    <property type="evidence" value="ECO:0007669"/>
    <property type="project" value="UniProtKB-KW"/>
</dbReference>
<dbReference type="SMART" id="SM01159">
    <property type="entry name" value="DUF1744"/>
    <property type="match status" value="1"/>
</dbReference>
<name>A0A3P7JSF9_STRVU</name>
<evidence type="ECO:0000256" key="1">
    <source>
        <dbReference type="RuleBase" id="RU365029"/>
    </source>
</evidence>
<dbReference type="GO" id="GO:0003887">
    <property type="term" value="F:DNA-directed DNA polymerase activity"/>
    <property type="evidence" value="ECO:0007669"/>
    <property type="project" value="UniProtKB-KW"/>
</dbReference>
<evidence type="ECO:0000313" key="3">
    <source>
        <dbReference type="EMBL" id="VDM81734.1"/>
    </source>
</evidence>
<dbReference type="GO" id="GO:0045004">
    <property type="term" value="P:DNA replication proofreading"/>
    <property type="evidence" value="ECO:0007669"/>
    <property type="project" value="TreeGrafter"/>
</dbReference>
<feature type="domain" description="DNA polymerase epsilon catalytic subunit A C-terminal" evidence="2">
    <location>
        <begin position="64"/>
        <end position="248"/>
    </location>
</feature>
<keyword evidence="1" id="KW-0004">4Fe-4S</keyword>
<keyword evidence="1" id="KW-0862">Zinc</keyword>
<dbReference type="GO" id="GO:0000278">
    <property type="term" value="P:mitotic cell cycle"/>
    <property type="evidence" value="ECO:0007669"/>
    <property type="project" value="TreeGrafter"/>
</dbReference>
<dbReference type="Pfam" id="PF08490">
    <property type="entry name" value="DUF1744"/>
    <property type="match status" value="1"/>
</dbReference>
<keyword evidence="1" id="KW-0238">DNA-binding</keyword>
<dbReference type="AlphaFoldDB" id="A0A3P7JSF9"/>
<keyword evidence="1" id="KW-0863">Zinc-finger</keyword>
<keyword evidence="1" id="KW-0539">Nucleus</keyword>
<dbReference type="InterPro" id="IPR029703">
    <property type="entry name" value="POL2"/>
</dbReference>
<dbReference type="OrthoDB" id="5874129at2759"/>
<dbReference type="EMBL" id="UYYB01114291">
    <property type="protein sequence ID" value="VDM81734.1"/>
    <property type="molecule type" value="Genomic_DNA"/>
</dbReference>
<gene>
    <name evidence="3" type="ORF">SVUK_LOCUS16732</name>
</gene>
<keyword evidence="1" id="KW-0548">Nucleotidyltransferase</keyword>
<keyword evidence="1" id="KW-0808">Transferase</keyword>
<keyword evidence="4" id="KW-1185">Reference proteome</keyword>
<comment type="subcellular location">
    <subcellularLocation>
        <location evidence="1">Nucleus</location>
    </subcellularLocation>
</comment>
<comment type="function">
    <text evidence="1">DNA polymerase II participates in chromosomal DNA replication.</text>
</comment>
<comment type="similarity">
    <text evidence="1">Belongs to the DNA polymerase type-B family.</text>
</comment>
<keyword evidence="1" id="KW-0479">Metal-binding</keyword>
<dbReference type="GO" id="GO:0003677">
    <property type="term" value="F:DNA binding"/>
    <property type="evidence" value="ECO:0007669"/>
    <property type="project" value="UniProtKB-KW"/>
</dbReference>
<keyword evidence="1" id="KW-0235">DNA replication</keyword>
<dbReference type="InterPro" id="IPR013697">
    <property type="entry name" value="DNA_pol_e_suA_C"/>
</dbReference>
<protein>
    <recommendedName>
        <fullName evidence="1">DNA polymerase epsilon catalytic subunit</fullName>
        <ecNumber evidence="1">2.7.7.7</ecNumber>
    </recommendedName>
</protein>
<dbReference type="GO" id="GO:0006287">
    <property type="term" value="P:base-excision repair, gap-filling"/>
    <property type="evidence" value="ECO:0007669"/>
    <property type="project" value="TreeGrafter"/>
</dbReference>
<dbReference type="Proteomes" id="UP000270094">
    <property type="component" value="Unassembled WGS sequence"/>
</dbReference>
<feature type="non-terminal residue" evidence="3">
    <location>
        <position position="248"/>
    </location>
</feature>
<reference evidence="3" key="1">
    <citation type="submission" date="2018-11" db="EMBL/GenBank/DDBJ databases">
        <authorList>
            <consortium name="Pathogen Informatics"/>
        </authorList>
    </citation>
    <scope>NUCLEOTIDE SEQUENCE [LARGE SCALE GENOMIC DNA]</scope>
</reference>
<keyword evidence="1" id="KW-0408">Iron</keyword>
<evidence type="ECO:0000259" key="2">
    <source>
        <dbReference type="SMART" id="SM01159"/>
    </source>
</evidence>
<dbReference type="EC" id="2.7.7.7" evidence="1"/>
<dbReference type="GO" id="GO:0051539">
    <property type="term" value="F:4 iron, 4 sulfur cluster binding"/>
    <property type="evidence" value="ECO:0007669"/>
    <property type="project" value="UniProtKB-KW"/>
</dbReference>
<keyword evidence="1" id="KW-0239">DNA-directed DNA polymerase</keyword>
<dbReference type="GO" id="GO:0006297">
    <property type="term" value="P:nucleotide-excision repair, DNA gap filling"/>
    <property type="evidence" value="ECO:0007669"/>
    <property type="project" value="TreeGrafter"/>
</dbReference>
<evidence type="ECO:0000313" key="4">
    <source>
        <dbReference type="Proteomes" id="UP000270094"/>
    </source>
</evidence>
<dbReference type="GO" id="GO:0006272">
    <property type="term" value="P:leading strand elongation"/>
    <property type="evidence" value="ECO:0007669"/>
    <property type="project" value="TreeGrafter"/>
</dbReference>
<dbReference type="GO" id="GO:0008622">
    <property type="term" value="C:epsilon DNA polymerase complex"/>
    <property type="evidence" value="ECO:0007669"/>
    <property type="project" value="InterPro"/>
</dbReference>
<accession>A0A3P7JSF9</accession>
<comment type="cofactor">
    <cofactor evidence="1">
        <name>[4Fe-4S] cluster</name>
        <dbReference type="ChEBI" id="CHEBI:49883"/>
    </cofactor>
</comment>
<keyword evidence="1" id="KW-0411">Iron-sulfur</keyword>
<sequence length="248" mass="27770">MDRFQLRVPRLVMINEKEPVEGKEVVRRVLPHHKTVHYLYEYSISGSAEQKLMEEINEKLCCSRVEGIYESQTPLMKDQLITTGDIQPTIKFNTRHFRVVAEAEKEVNKAIRMSREATAKPTLLCMLVDEEPKHMDYANWARYLHVPIGSVPSDAGLFGLDLLFARHLQRAGHALVCVEFELEAVAVTALVQRGRLLEAEGADDAVAFDSTAALPSDAYCGLRNTISAFDEGAAVDAALKILKQMLTD</sequence>
<dbReference type="GO" id="GO:0008310">
    <property type="term" value="F:single-stranded DNA 3'-5' DNA exonuclease activity"/>
    <property type="evidence" value="ECO:0007669"/>
    <property type="project" value="TreeGrafter"/>
</dbReference>
<comment type="catalytic activity">
    <reaction evidence="1">
        <text>DNA(n) + a 2'-deoxyribonucleoside 5'-triphosphate = DNA(n+1) + diphosphate</text>
        <dbReference type="Rhea" id="RHEA:22508"/>
        <dbReference type="Rhea" id="RHEA-COMP:17339"/>
        <dbReference type="Rhea" id="RHEA-COMP:17340"/>
        <dbReference type="ChEBI" id="CHEBI:33019"/>
        <dbReference type="ChEBI" id="CHEBI:61560"/>
        <dbReference type="ChEBI" id="CHEBI:173112"/>
        <dbReference type="EC" id="2.7.7.7"/>
    </reaction>
</comment>